<protein>
    <recommendedName>
        <fullName evidence="2">C2H2-type domain-containing protein</fullName>
    </recommendedName>
</protein>
<feature type="domain" description="C2H2-type" evidence="2">
    <location>
        <begin position="192"/>
        <end position="215"/>
    </location>
</feature>
<dbReference type="Proteomes" id="UP000030665">
    <property type="component" value="Unassembled WGS sequence"/>
</dbReference>
<accession>A0A077Z5G7</accession>
<gene>
    <name evidence="3" type="ORF">TTRE_0000334001</name>
</gene>
<keyword evidence="4" id="KW-1185">Reference proteome</keyword>
<dbReference type="STRING" id="36087.A0A077Z5G7"/>
<evidence type="ECO:0000259" key="2">
    <source>
        <dbReference type="PROSITE" id="PS00028"/>
    </source>
</evidence>
<reference evidence="3" key="2">
    <citation type="submission" date="2014-03" db="EMBL/GenBank/DDBJ databases">
        <title>The whipworm genome and dual-species transcriptomics of an intimate host-pathogen interaction.</title>
        <authorList>
            <person name="Foth B.J."/>
            <person name="Tsai I.J."/>
            <person name="Reid A.J."/>
            <person name="Bancroft A.J."/>
            <person name="Nichol S."/>
            <person name="Tracey A."/>
            <person name="Holroyd N."/>
            <person name="Cotton J.A."/>
            <person name="Stanley E.J."/>
            <person name="Zarowiecki M."/>
            <person name="Liu J.Z."/>
            <person name="Huckvale T."/>
            <person name="Cooper P.J."/>
            <person name="Grencis R.K."/>
            <person name="Berriman M."/>
        </authorList>
    </citation>
    <scope>NUCLEOTIDE SEQUENCE [LARGE SCALE GENOMIC DNA]</scope>
</reference>
<organism evidence="3 4">
    <name type="scientific">Trichuris trichiura</name>
    <name type="common">Whipworm</name>
    <name type="synonym">Trichocephalus trichiurus</name>
    <dbReference type="NCBI Taxonomy" id="36087"/>
    <lineage>
        <taxon>Eukaryota</taxon>
        <taxon>Metazoa</taxon>
        <taxon>Ecdysozoa</taxon>
        <taxon>Nematoda</taxon>
        <taxon>Enoplea</taxon>
        <taxon>Dorylaimia</taxon>
        <taxon>Trichinellida</taxon>
        <taxon>Trichuridae</taxon>
        <taxon>Trichuris</taxon>
    </lineage>
</organism>
<dbReference type="EMBL" id="HG805934">
    <property type="protein sequence ID" value="CDW55069.1"/>
    <property type="molecule type" value="Genomic_DNA"/>
</dbReference>
<feature type="compositionally biased region" description="Basic and acidic residues" evidence="1">
    <location>
        <begin position="15"/>
        <end position="24"/>
    </location>
</feature>
<dbReference type="PANTHER" id="PTHR46541">
    <property type="entry name" value="ZINC FINGER PROTEIN AEBP2"/>
    <property type="match status" value="1"/>
</dbReference>
<dbReference type="SMART" id="SM00355">
    <property type="entry name" value="ZnF_C2H2"/>
    <property type="match status" value="3"/>
</dbReference>
<dbReference type="PANTHER" id="PTHR46541:SF1">
    <property type="entry name" value="ZINC FINGER PROTEIN AEBP2"/>
    <property type="match status" value="1"/>
</dbReference>
<dbReference type="GO" id="GO:0035098">
    <property type="term" value="C:ESC/E(Z) complex"/>
    <property type="evidence" value="ECO:0007669"/>
    <property type="project" value="TreeGrafter"/>
</dbReference>
<dbReference type="GO" id="GO:0006357">
    <property type="term" value="P:regulation of transcription by RNA polymerase II"/>
    <property type="evidence" value="ECO:0007669"/>
    <property type="project" value="TreeGrafter"/>
</dbReference>
<evidence type="ECO:0000313" key="3">
    <source>
        <dbReference type="EMBL" id="CDW55069.1"/>
    </source>
</evidence>
<sequence length="324" mass="36681">MALVPSSSSSSSEVALERRDESSHGKRVKRSRFRSPSPVNGLMNGYDYTEVVTSSSHRQNGDASFSIVTRSSTSRSYRLDAVRNLVSDGYAGFAKTEQPKNNRKNGKYKEVTSAKSASTKNGSLSKKCEWLGCTFVATSSSESLLLHVQRHITVGTRCLWSGCASFDKPARKNRWLRDHVVDRHCETRLFHCPVGGCSCVFKSDELLEFHVMYAHCEEENESLFHHRMALAALADERERRQCEQLPTQFVELLKSTHRGRKFYELIGESFEIPAAYMLVLRALYSKKEWDNFSNGIYDGQGLQEFVEAAMDLLLKEKLAVVVRK</sequence>
<feature type="region of interest" description="Disordered" evidence="1">
    <location>
        <begin position="1"/>
        <end position="39"/>
    </location>
</feature>
<dbReference type="GO" id="GO:0008270">
    <property type="term" value="F:zinc ion binding"/>
    <property type="evidence" value="ECO:0007669"/>
    <property type="project" value="UniProtKB-KW"/>
</dbReference>
<feature type="region of interest" description="Disordered" evidence="1">
    <location>
        <begin position="95"/>
        <end position="120"/>
    </location>
</feature>
<dbReference type="PROSITE" id="PS00028">
    <property type="entry name" value="ZINC_FINGER_C2H2_1"/>
    <property type="match status" value="1"/>
</dbReference>
<feature type="compositionally biased region" description="Low complexity" evidence="1">
    <location>
        <begin position="1"/>
        <end position="12"/>
    </location>
</feature>
<evidence type="ECO:0000313" key="4">
    <source>
        <dbReference type="Proteomes" id="UP000030665"/>
    </source>
</evidence>
<dbReference type="InterPro" id="IPR052130">
    <property type="entry name" value="AEBP2/jing_C2H2-ZnF"/>
</dbReference>
<dbReference type="InterPro" id="IPR013087">
    <property type="entry name" value="Znf_C2H2_type"/>
</dbReference>
<name>A0A077Z5G7_TRITR</name>
<dbReference type="AlphaFoldDB" id="A0A077Z5G7"/>
<evidence type="ECO:0000256" key="1">
    <source>
        <dbReference type="SAM" id="MobiDB-lite"/>
    </source>
</evidence>
<reference evidence="3" key="1">
    <citation type="submission" date="2014-01" db="EMBL/GenBank/DDBJ databases">
        <authorList>
            <person name="Aslett M."/>
        </authorList>
    </citation>
    <scope>NUCLEOTIDE SEQUENCE</scope>
</reference>
<proteinExistence type="predicted"/>